<evidence type="ECO:0000256" key="5">
    <source>
        <dbReference type="ARBA" id="ARBA00022692"/>
    </source>
</evidence>
<keyword evidence="6 9" id="KW-1133">Transmembrane helix</keyword>
<feature type="region of interest" description="Disordered" evidence="8">
    <location>
        <begin position="1"/>
        <end position="53"/>
    </location>
</feature>
<keyword evidence="11" id="KW-1185">Reference proteome</keyword>
<evidence type="ECO:0000256" key="7">
    <source>
        <dbReference type="ARBA" id="ARBA00023136"/>
    </source>
</evidence>
<feature type="compositionally biased region" description="Basic and acidic residues" evidence="8">
    <location>
        <begin position="1"/>
        <end position="21"/>
    </location>
</feature>
<comment type="subcellular location">
    <subcellularLocation>
        <location evidence="1">Cell membrane</location>
        <topology evidence="1">Multi-pass membrane protein</topology>
    </subcellularLocation>
</comment>
<evidence type="ECO:0000256" key="8">
    <source>
        <dbReference type="SAM" id="MobiDB-lite"/>
    </source>
</evidence>
<name>A0ABR2KX02_9EUKA</name>
<feature type="transmembrane region" description="Helical" evidence="9">
    <location>
        <begin position="476"/>
        <end position="497"/>
    </location>
</feature>
<dbReference type="Pfam" id="PF01554">
    <property type="entry name" value="MatE"/>
    <property type="match status" value="2"/>
</dbReference>
<dbReference type="PANTHER" id="PTHR43549:SF2">
    <property type="entry name" value="MULTIDRUG RESISTANCE PROTEIN NORM-RELATED"/>
    <property type="match status" value="1"/>
</dbReference>
<sequence length="525" mass="59402">MDPKTSEKKESSLSIVPDDKSTTSSQPSININNQSNEKNDVNTESYNQTPLEDKRLGGKNPFLTLLIFISGPFFAQIAQASYGLMNTFWMSRSSYPDVTVAISVAYPIGFFITAFAQFFNVMMSDQISYLFGRKEKSECAQVVVDIIRFSLIAGVILPIIMCPCLKPLMRWYGGDSQNQTDFLYYMLPQFLGSFITFVYFSVCGLLQAMGNTFIYAGCQILSCLMNALVFVPLIVKVFKTSGWGASVGNLISNLIPCLALFICLFTKRFIVQPEMKMFIKPFNKHSFRAIQVSIGQLFSQLANSIPMLLMTEMIEEAGERISLYNSVLKSWNVVVRSWGLMISICNGMNQGYLPPASFAYASSKFRRLWQLSLIVICLGTGITLIIAIIIECLPKNYAKLWNKELEYVDNTKKMIILTFATVYLNQIITTTTVMLQAVKKAIASIICALLTMILPLPIACFILYKTKKNDPVRLMYSFIIHDLFSLIVVIIIIVWQLRFIFKEEKTEDKDVTTQDNQLQQEILLD</sequence>
<dbReference type="Proteomes" id="UP001470230">
    <property type="component" value="Unassembled WGS sequence"/>
</dbReference>
<feature type="compositionally biased region" description="Low complexity" evidence="8">
    <location>
        <begin position="22"/>
        <end position="36"/>
    </location>
</feature>
<reference evidence="10 11" key="1">
    <citation type="submission" date="2024-04" db="EMBL/GenBank/DDBJ databases">
        <title>Tritrichomonas musculus Genome.</title>
        <authorList>
            <person name="Alves-Ferreira E."/>
            <person name="Grigg M."/>
            <person name="Lorenzi H."/>
            <person name="Galac M."/>
        </authorList>
    </citation>
    <scope>NUCLEOTIDE SEQUENCE [LARGE SCALE GENOMIC DNA]</scope>
    <source>
        <strain evidence="10 11">EAF2021</strain>
    </source>
</reference>
<dbReference type="PANTHER" id="PTHR43549">
    <property type="entry name" value="MULTIDRUG RESISTANCE PROTEIN YPNP-RELATED"/>
    <property type="match status" value="1"/>
</dbReference>
<keyword evidence="7 9" id="KW-0472">Membrane</keyword>
<dbReference type="InterPro" id="IPR052031">
    <property type="entry name" value="Membrane_Transporter-Flippase"/>
</dbReference>
<accession>A0ABR2KX02</accession>
<dbReference type="InterPro" id="IPR002528">
    <property type="entry name" value="MATE_fam"/>
</dbReference>
<keyword evidence="5 9" id="KW-0812">Transmembrane</keyword>
<evidence type="ECO:0000256" key="4">
    <source>
        <dbReference type="ARBA" id="ARBA00022475"/>
    </source>
</evidence>
<organism evidence="10 11">
    <name type="scientific">Tritrichomonas musculus</name>
    <dbReference type="NCBI Taxonomy" id="1915356"/>
    <lineage>
        <taxon>Eukaryota</taxon>
        <taxon>Metamonada</taxon>
        <taxon>Parabasalia</taxon>
        <taxon>Tritrichomonadida</taxon>
        <taxon>Tritrichomonadidae</taxon>
        <taxon>Tritrichomonas</taxon>
    </lineage>
</organism>
<proteinExistence type="inferred from homology"/>
<feature type="transmembrane region" description="Helical" evidence="9">
    <location>
        <begin position="414"/>
        <end position="435"/>
    </location>
</feature>
<evidence type="ECO:0000256" key="9">
    <source>
        <dbReference type="SAM" id="Phobius"/>
    </source>
</evidence>
<feature type="transmembrane region" description="Helical" evidence="9">
    <location>
        <begin position="182"/>
        <end position="206"/>
    </location>
</feature>
<feature type="transmembrane region" description="Helical" evidence="9">
    <location>
        <begin position="213"/>
        <end position="235"/>
    </location>
</feature>
<evidence type="ECO:0008006" key="12">
    <source>
        <dbReference type="Google" id="ProtNLM"/>
    </source>
</evidence>
<evidence type="ECO:0000256" key="1">
    <source>
        <dbReference type="ARBA" id="ARBA00004651"/>
    </source>
</evidence>
<feature type="transmembrane region" description="Helical" evidence="9">
    <location>
        <begin position="100"/>
        <end position="121"/>
    </location>
</feature>
<evidence type="ECO:0000313" key="10">
    <source>
        <dbReference type="EMBL" id="KAK8894992.1"/>
    </source>
</evidence>
<comment type="similarity">
    <text evidence="2">Belongs to the multi antimicrobial extrusion (MATE) (TC 2.A.66.1) family.</text>
</comment>
<dbReference type="EMBL" id="JAPFFF010000003">
    <property type="protein sequence ID" value="KAK8894992.1"/>
    <property type="molecule type" value="Genomic_DNA"/>
</dbReference>
<evidence type="ECO:0000256" key="6">
    <source>
        <dbReference type="ARBA" id="ARBA00022989"/>
    </source>
</evidence>
<evidence type="ECO:0000313" key="11">
    <source>
        <dbReference type="Proteomes" id="UP001470230"/>
    </source>
</evidence>
<gene>
    <name evidence="10" type="ORF">M9Y10_023434</name>
</gene>
<evidence type="ECO:0000256" key="2">
    <source>
        <dbReference type="ARBA" id="ARBA00010199"/>
    </source>
</evidence>
<feature type="transmembrane region" description="Helical" evidence="9">
    <location>
        <begin position="142"/>
        <end position="162"/>
    </location>
</feature>
<evidence type="ECO:0000256" key="3">
    <source>
        <dbReference type="ARBA" id="ARBA00022448"/>
    </source>
</evidence>
<feature type="transmembrane region" description="Helical" evidence="9">
    <location>
        <begin position="62"/>
        <end position="80"/>
    </location>
</feature>
<keyword evidence="3" id="KW-0813">Transport</keyword>
<feature type="transmembrane region" description="Helical" evidence="9">
    <location>
        <begin position="441"/>
        <end position="464"/>
    </location>
</feature>
<feature type="transmembrane region" description="Helical" evidence="9">
    <location>
        <begin position="368"/>
        <end position="393"/>
    </location>
</feature>
<protein>
    <recommendedName>
        <fullName evidence="12">MatE family protein</fullName>
    </recommendedName>
</protein>
<keyword evidence="4" id="KW-1003">Cell membrane</keyword>
<dbReference type="CDD" id="cd12082">
    <property type="entry name" value="MATE_like"/>
    <property type="match status" value="1"/>
</dbReference>
<feature type="transmembrane region" description="Helical" evidence="9">
    <location>
        <begin position="247"/>
        <end position="266"/>
    </location>
</feature>
<comment type="caution">
    <text evidence="10">The sequence shown here is derived from an EMBL/GenBank/DDBJ whole genome shotgun (WGS) entry which is preliminary data.</text>
</comment>